<dbReference type="Gene3D" id="1.10.260.40">
    <property type="entry name" value="lambda repressor-like DNA-binding domains"/>
    <property type="match status" value="1"/>
</dbReference>
<proteinExistence type="predicted"/>
<dbReference type="GO" id="GO:0003677">
    <property type="term" value="F:DNA binding"/>
    <property type="evidence" value="ECO:0007669"/>
    <property type="project" value="InterPro"/>
</dbReference>
<evidence type="ECO:0000313" key="3">
    <source>
        <dbReference type="Proteomes" id="UP000237968"/>
    </source>
</evidence>
<protein>
    <submittedName>
        <fullName evidence="2">Anaerobic benzoate catabolism transcriptional regulator</fullName>
    </submittedName>
</protein>
<dbReference type="InterPro" id="IPR010982">
    <property type="entry name" value="Lambda_DNA-bd_dom_sf"/>
</dbReference>
<dbReference type="EMBL" id="PVNK01000015">
    <property type="protein sequence ID" value="PRQ05364.1"/>
    <property type="molecule type" value="Genomic_DNA"/>
</dbReference>
<dbReference type="InterPro" id="IPR001387">
    <property type="entry name" value="Cro/C1-type_HTH"/>
</dbReference>
<comment type="caution">
    <text evidence="2">The sequence shown here is derived from an EMBL/GenBank/DDBJ whole genome shotgun (WGS) entry which is preliminary data.</text>
</comment>
<dbReference type="SUPFAM" id="SSF47413">
    <property type="entry name" value="lambda repressor-like DNA-binding domains"/>
    <property type="match status" value="1"/>
</dbReference>
<evidence type="ECO:0000259" key="1">
    <source>
        <dbReference type="PROSITE" id="PS50943"/>
    </source>
</evidence>
<feature type="domain" description="HTH cro/C1-type" evidence="1">
    <location>
        <begin position="20"/>
        <end position="74"/>
    </location>
</feature>
<dbReference type="Proteomes" id="UP000237968">
    <property type="component" value="Unassembled WGS sequence"/>
</dbReference>
<dbReference type="SMART" id="SM00530">
    <property type="entry name" value="HTH_XRE"/>
    <property type="match status" value="1"/>
</dbReference>
<dbReference type="AlphaFoldDB" id="A0A2S9YJT1"/>
<dbReference type="Pfam" id="PF13560">
    <property type="entry name" value="HTH_31"/>
    <property type="match status" value="1"/>
</dbReference>
<dbReference type="PROSITE" id="PS50943">
    <property type="entry name" value="HTH_CROC1"/>
    <property type="match status" value="1"/>
</dbReference>
<name>A0A2S9YJT1_9BACT</name>
<gene>
    <name evidence="2" type="ORF">ENSA5_03540</name>
</gene>
<dbReference type="CDD" id="cd00093">
    <property type="entry name" value="HTH_XRE"/>
    <property type="match status" value="1"/>
</dbReference>
<reference evidence="2 3" key="1">
    <citation type="submission" date="2018-03" db="EMBL/GenBank/DDBJ databases">
        <title>Draft Genome Sequences of the Obligatory Marine Myxobacteria Enhygromyxa salina SWB005.</title>
        <authorList>
            <person name="Poehlein A."/>
            <person name="Moghaddam J.A."/>
            <person name="Harms H."/>
            <person name="Alanjari M."/>
            <person name="Koenig G.M."/>
            <person name="Daniel R."/>
            <person name="Schaeberle T.F."/>
        </authorList>
    </citation>
    <scope>NUCLEOTIDE SEQUENCE [LARGE SCALE GENOMIC DNA]</scope>
    <source>
        <strain evidence="2 3">SWB005</strain>
    </source>
</reference>
<keyword evidence="3" id="KW-1185">Reference proteome</keyword>
<accession>A0A2S9YJT1</accession>
<sequence length="89" mass="10151">MDIEERPNWGPSEVELGRHLRQLRLDLSLGEEQVATRSGLQIEVIRALELGQHAADVDTLRSFAQALDMGLGELFTLWERQVLARRWGV</sequence>
<organism evidence="2 3">
    <name type="scientific">Enhygromyxa salina</name>
    <dbReference type="NCBI Taxonomy" id="215803"/>
    <lineage>
        <taxon>Bacteria</taxon>
        <taxon>Pseudomonadati</taxon>
        <taxon>Myxococcota</taxon>
        <taxon>Polyangia</taxon>
        <taxon>Nannocystales</taxon>
        <taxon>Nannocystaceae</taxon>
        <taxon>Enhygromyxa</taxon>
    </lineage>
</organism>
<evidence type="ECO:0000313" key="2">
    <source>
        <dbReference type="EMBL" id="PRQ05364.1"/>
    </source>
</evidence>
<dbReference type="OrthoDB" id="9805356at2"/>